<dbReference type="RefSeq" id="WP_088919380.1">
    <property type="nucleotide sequence ID" value="NZ_CP018632.1"/>
</dbReference>
<dbReference type="OrthoDB" id="5298023at2"/>
<evidence type="ECO:0000256" key="1">
    <source>
        <dbReference type="ARBA" id="ARBA00022842"/>
    </source>
</evidence>
<sequence length="536" mass="57086">MIFGEVCVRESVGSYLAHSLKTPEGKLRKGRKITQDHIRQLLAGDHERVTVAQLETDDVHEDEAALIVARALAGEGVRLGQASTGRVNIHALVDGVCDFDRNLVDQANAVDEGITVATVMPSSSVGKGRLIATVKIIPFAVNKRSVEQVVAVFTSQLQVHASLTRKAFFIQTRLPTLKLSVLDKTSRVTQQRLLAHHADLLDEVRVPHRQQELVSAIEQGLAAGADWILVAGASAIADRKDVIPAAITHLGGVVHHFGMPMDPGNLLLVGSIGSTHIIGMPGCARSSRPNGLDKVLERLASGLTVDSGWISTLGVGGLLHEIMDRPEPRVAQSGRLSVAALVLAAGSSTRFGEQNKLLALRHSRPVLAHVLEEVEHSTAGSAVLVTGHEADQVGQLCNTSWRSQEMPISVVHNPLYATGMASSLVRGVAELSARGTDAALVCLGDMPNASRQVMEALIQAFRQAPDKALYIPTFNGRRGNPVIIAASLFDSVLMLEGDVGARVLARQFPDSVVEVACAEPGVLLDIDTPDDLVALV</sequence>
<dbReference type="CDD" id="cd04182">
    <property type="entry name" value="GT_2_like_f"/>
    <property type="match status" value="1"/>
</dbReference>
<dbReference type="CDD" id="cd03522">
    <property type="entry name" value="MoeA_like"/>
    <property type="match status" value="1"/>
</dbReference>
<organism evidence="3 4">
    <name type="scientific">Granulosicoccus antarcticus IMCC3135</name>
    <dbReference type="NCBI Taxonomy" id="1192854"/>
    <lineage>
        <taxon>Bacteria</taxon>
        <taxon>Pseudomonadati</taxon>
        <taxon>Pseudomonadota</taxon>
        <taxon>Gammaproteobacteria</taxon>
        <taxon>Chromatiales</taxon>
        <taxon>Granulosicoccaceae</taxon>
        <taxon>Granulosicoccus</taxon>
    </lineage>
</organism>
<proteinExistence type="predicted"/>
<dbReference type="InterPro" id="IPR036425">
    <property type="entry name" value="MoaB/Mog-like_dom_sf"/>
</dbReference>
<dbReference type="PIRSF" id="PIRSF036626">
    <property type="entry name" value="MPTBd_MobAlike"/>
    <property type="match status" value="1"/>
</dbReference>
<reference evidence="3 4" key="1">
    <citation type="submission" date="2016-12" db="EMBL/GenBank/DDBJ databases">
        <authorList>
            <person name="Song W.-J."/>
            <person name="Kurnit D.M."/>
        </authorList>
    </citation>
    <scope>NUCLEOTIDE SEQUENCE [LARGE SCALE GENOMIC DNA]</scope>
    <source>
        <strain evidence="3 4">IMCC3135</strain>
    </source>
</reference>
<dbReference type="KEGG" id="gai:IMCC3135_21305"/>
<evidence type="ECO:0000313" key="4">
    <source>
        <dbReference type="Proteomes" id="UP000250079"/>
    </source>
</evidence>
<dbReference type="Proteomes" id="UP000250079">
    <property type="component" value="Chromosome"/>
</dbReference>
<dbReference type="Pfam" id="PF12804">
    <property type="entry name" value="NTP_transf_3"/>
    <property type="match status" value="1"/>
</dbReference>
<keyword evidence="1" id="KW-0460">Magnesium</keyword>
<gene>
    <name evidence="3" type="primary">mocA</name>
    <name evidence="3" type="ORF">IMCC3135_21305</name>
</gene>
<dbReference type="InterPro" id="IPR001453">
    <property type="entry name" value="MoaB/Mog_dom"/>
</dbReference>
<dbReference type="SUPFAM" id="SSF53448">
    <property type="entry name" value="Nucleotide-diphospho-sugar transferases"/>
    <property type="match status" value="1"/>
</dbReference>
<feature type="domain" description="MoaB/Mog" evidence="2">
    <location>
        <begin position="168"/>
        <end position="301"/>
    </location>
</feature>
<keyword evidence="4" id="KW-1185">Reference proteome</keyword>
<dbReference type="InterPro" id="IPR025877">
    <property type="entry name" value="MobA-like_NTP_Trfase"/>
</dbReference>
<evidence type="ECO:0000259" key="2">
    <source>
        <dbReference type="SMART" id="SM00852"/>
    </source>
</evidence>
<dbReference type="InterPro" id="IPR012184">
    <property type="entry name" value="Bifunc_Mopterin-bd"/>
</dbReference>
<dbReference type="AlphaFoldDB" id="A0A2Z2NX54"/>
<evidence type="ECO:0000313" key="3">
    <source>
        <dbReference type="EMBL" id="ASJ74338.1"/>
    </source>
</evidence>
<dbReference type="Gene3D" id="3.90.550.10">
    <property type="entry name" value="Spore Coat Polysaccharide Biosynthesis Protein SpsA, Chain A"/>
    <property type="match status" value="1"/>
</dbReference>
<protein>
    <submittedName>
        <fullName evidence="3">Molybdenum cofactor cytidylyltransferase</fullName>
        <ecNumber evidence="3">2.7.7.76</ecNumber>
    </submittedName>
</protein>
<accession>A0A2Z2NX54</accession>
<dbReference type="EMBL" id="CP018632">
    <property type="protein sequence ID" value="ASJ74338.1"/>
    <property type="molecule type" value="Genomic_DNA"/>
</dbReference>
<dbReference type="GO" id="GO:0061602">
    <property type="term" value="F:molybdenum cofactor cytidylyltransferase activity"/>
    <property type="evidence" value="ECO:0007669"/>
    <property type="project" value="UniProtKB-EC"/>
</dbReference>
<dbReference type="SMART" id="SM00852">
    <property type="entry name" value="MoCF_biosynth"/>
    <property type="match status" value="1"/>
</dbReference>
<dbReference type="InterPro" id="IPR029044">
    <property type="entry name" value="Nucleotide-diphossugar_trans"/>
</dbReference>
<name>A0A2Z2NX54_9GAMM</name>
<dbReference type="Gene3D" id="3.40.980.10">
    <property type="entry name" value="MoaB/Mog-like domain"/>
    <property type="match status" value="1"/>
</dbReference>
<keyword evidence="3" id="KW-0808">Transferase</keyword>
<dbReference type="EC" id="2.7.7.76" evidence="3"/>
<keyword evidence="3" id="KW-0548">Nucleotidyltransferase</keyword>
<dbReference type="PANTHER" id="PTHR43777">
    <property type="entry name" value="MOLYBDENUM COFACTOR CYTIDYLYLTRANSFERASE"/>
    <property type="match status" value="1"/>
</dbReference>
<dbReference type="SUPFAM" id="SSF53218">
    <property type="entry name" value="Molybdenum cofactor biosynthesis proteins"/>
    <property type="match status" value="1"/>
</dbReference>
<dbReference type="PANTHER" id="PTHR43777:SF1">
    <property type="entry name" value="MOLYBDENUM COFACTOR CYTIDYLYLTRANSFERASE"/>
    <property type="match status" value="1"/>
</dbReference>